<sequence length="68" mass="7429">MSFNWFGPTGLGFTKREPSDNVQPGGHRSAVFAVLMVVHSFDVGLRCRVTDPQRRPGAIRPPLHAAAD</sequence>
<dbReference type="Proteomes" id="UP000749040">
    <property type="component" value="Unassembled WGS sequence"/>
</dbReference>
<comment type="caution">
    <text evidence="2">The sequence shown here is derived from an EMBL/GenBank/DDBJ whole genome shotgun (WGS) entry which is preliminary data.</text>
</comment>
<keyword evidence="3" id="KW-1185">Reference proteome</keyword>
<feature type="region of interest" description="Disordered" evidence="1">
    <location>
        <begin position="1"/>
        <end position="24"/>
    </location>
</feature>
<name>A0ABS2TTT9_9ACTN</name>
<evidence type="ECO:0000256" key="1">
    <source>
        <dbReference type="SAM" id="MobiDB-lite"/>
    </source>
</evidence>
<accession>A0ABS2TTT9</accession>
<evidence type="ECO:0000313" key="3">
    <source>
        <dbReference type="Proteomes" id="UP000749040"/>
    </source>
</evidence>
<protein>
    <submittedName>
        <fullName evidence="2">Uncharacterized protein</fullName>
    </submittedName>
</protein>
<gene>
    <name evidence="2" type="ORF">ITX44_19805</name>
</gene>
<reference evidence="2 3" key="1">
    <citation type="submission" date="2021-01" db="EMBL/GenBank/DDBJ databases">
        <title>Streptomyces acididurans sp. nov., isolated from a peat swamp forest soil.</title>
        <authorList>
            <person name="Chantavorakit T."/>
            <person name="Duangmal K."/>
        </authorList>
    </citation>
    <scope>NUCLEOTIDE SEQUENCE [LARGE SCALE GENOMIC DNA]</scope>
    <source>
        <strain evidence="2 3">KK5PA1</strain>
    </source>
</reference>
<organism evidence="2 3">
    <name type="scientific">Actinacidiphila acididurans</name>
    <dbReference type="NCBI Taxonomy" id="2784346"/>
    <lineage>
        <taxon>Bacteria</taxon>
        <taxon>Bacillati</taxon>
        <taxon>Actinomycetota</taxon>
        <taxon>Actinomycetes</taxon>
        <taxon>Kitasatosporales</taxon>
        <taxon>Streptomycetaceae</taxon>
        <taxon>Actinacidiphila</taxon>
    </lineage>
</organism>
<dbReference type="EMBL" id="JADKYB010000010">
    <property type="protein sequence ID" value="MBM9506759.1"/>
    <property type="molecule type" value="Genomic_DNA"/>
</dbReference>
<dbReference type="RefSeq" id="WP_205358626.1">
    <property type="nucleotide sequence ID" value="NZ_JADKYB010000010.1"/>
</dbReference>
<evidence type="ECO:0000313" key="2">
    <source>
        <dbReference type="EMBL" id="MBM9506759.1"/>
    </source>
</evidence>
<proteinExistence type="predicted"/>